<protein>
    <submittedName>
        <fullName evidence="2">Helix-turn-helix domain-containing protein</fullName>
    </submittedName>
</protein>
<evidence type="ECO:0000313" key="2">
    <source>
        <dbReference type="EMBL" id="MFB5192467.1"/>
    </source>
</evidence>
<accession>A0ABV5ALC1</accession>
<keyword evidence="3" id="KW-1185">Reference proteome</keyword>
<comment type="caution">
    <text evidence="2">The sequence shown here is derived from an EMBL/GenBank/DDBJ whole genome shotgun (WGS) entry which is preliminary data.</text>
</comment>
<name>A0ABV5ALC1_9BACL</name>
<dbReference type="RefSeq" id="WP_275473232.1">
    <property type="nucleotide sequence ID" value="NZ_CP162940.1"/>
</dbReference>
<reference evidence="2 3" key="1">
    <citation type="journal article" date="2024" name="Int. J. Mol. Sci.">
        <title>Exploration of Alicyclobacillus spp. Genome in Search of Antibiotic Resistance.</title>
        <authorList>
            <person name="Bucka-Kolendo J."/>
            <person name="Kiousi D.E."/>
            <person name="Dekowska A."/>
            <person name="Mikolajczuk-Szczyrba A."/>
            <person name="Karadedos D.M."/>
            <person name="Michael P."/>
            <person name="Galanis A."/>
            <person name="Sokolowska B."/>
        </authorList>
    </citation>
    <scope>NUCLEOTIDE SEQUENCE [LARGE SCALE GENOMIC DNA]</scope>
    <source>
        <strain evidence="2 3">KKP 3000</strain>
    </source>
</reference>
<dbReference type="InterPro" id="IPR041657">
    <property type="entry name" value="HTH_17"/>
</dbReference>
<sequence length="87" mass="9925">MKHIYSNMLSIHEVASILQVPVVTAYDMAQKCIFPSIQLDRRILVSKYELSVWLLGYQRKGELIDGQQNAPRIAQGPSYVQSPRSFT</sequence>
<gene>
    <name evidence="2" type="ORF">KKP3000_001670</name>
</gene>
<dbReference type="Pfam" id="PF12728">
    <property type="entry name" value="HTH_17"/>
    <property type="match status" value="1"/>
</dbReference>
<dbReference type="Proteomes" id="UP001579974">
    <property type="component" value="Unassembled WGS sequence"/>
</dbReference>
<proteinExistence type="predicted"/>
<organism evidence="2 3">
    <name type="scientific">Alicyclobacillus fastidiosus</name>
    <dbReference type="NCBI Taxonomy" id="392011"/>
    <lineage>
        <taxon>Bacteria</taxon>
        <taxon>Bacillati</taxon>
        <taxon>Bacillota</taxon>
        <taxon>Bacilli</taxon>
        <taxon>Bacillales</taxon>
        <taxon>Alicyclobacillaceae</taxon>
        <taxon>Alicyclobacillus</taxon>
    </lineage>
</organism>
<feature type="domain" description="Helix-turn-helix" evidence="1">
    <location>
        <begin position="8"/>
        <end position="54"/>
    </location>
</feature>
<evidence type="ECO:0000259" key="1">
    <source>
        <dbReference type="Pfam" id="PF12728"/>
    </source>
</evidence>
<evidence type="ECO:0000313" key="3">
    <source>
        <dbReference type="Proteomes" id="UP001579974"/>
    </source>
</evidence>
<dbReference type="EMBL" id="JBDXSU010000022">
    <property type="protein sequence ID" value="MFB5192467.1"/>
    <property type="molecule type" value="Genomic_DNA"/>
</dbReference>